<dbReference type="InterPro" id="IPR017853">
    <property type="entry name" value="GH"/>
</dbReference>
<keyword evidence="2" id="KW-0378">Hydrolase</keyword>
<dbReference type="PANTHER" id="PTHR10353">
    <property type="entry name" value="GLYCOSYL HYDROLASE"/>
    <property type="match status" value="1"/>
</dbReference>
<protein>
    <recommendedName>
        <fullName evidence="8">Beta-glucosidase</fullName>
    </recommendedName>
</protein>
<evidence type="ECO:0000313" key="6">
    <source>
        <dbReference type="EMBL" id="KAF3451354.1"/>
    </source>
</evidence>
<dbReference type="PANTHER" id="PTHR10353:SF213">
    <property type="entry name" value="BETA-GLUCOSIDASE 45-RELATED"/>
    <property type="match status" value="1"/>
</dbReference>
<dbReference type="InterPro" id="IPR001360">
    <property type="entry name" value="Glyco_hydro_1"/>
</dbReference>
<dbReference type="GO" id="GO:0005975">
    <property type="term" value="P:carbohydrate metabolic process"/>
    <property type="evidence" value="ECO:0007669"/>
    <property type="project" value="InterPro"/>
</dbReference>
<dbReference type="AlphaFoldDB" id="A0A8K0MME8"/>
<keyword evidence="3" id="KW-0326">Glycosidase</keyword>
<evidence type="ECO:0000256" key="3">
    <source>
        <dbReference type="ARBA" id="ARBA00023295"/>
    </source>
</evidence>
<name>A0A8K0MME8_9ROSA</name>
<dbReference type="EMBL" id="VOIH02000003">
    <property type="protein sequence ID" value="KAF3451354.1"/>
    <property type="molecule type" value="Genomic_DNA"/>
</dbReference>
<evidence type="ECO:0000256" key="4">
    <source>
        <dbReference type="RuleBase" id="RU003690"/>
    </source>
</evidence>
<feature type="signal peptide" evidence="5">
    <location>
        <begin position="1"/>
        <end position="25"/>
    </location>
</feature>
<dbReference type="FunFam" id="3.20.20.80:FF:000020">
    <property type="entry name" value="Beta-glucosidase 12"/>
    <property type="match status" value="1"/>
</dbReference>
<dbReference type="PRINTS" id="PR00131">
    <property type="entry name" value="GLHYDRLASE1"/>
</dbReference>
<gene>
    <name evidence="6" type="ORF">FNV43_RR07449</name>
</gene>
<dbReference type="Gene3D" id="3.20.20.80">
    <property type="entry name" value="Glycosidases"/>
    <property type="match status" value="1"/>
</dbReference>
<keyword evidence="5" id="KW-0732">Signal</keyword>
<reference evidence="6" key="1">
    <citation type="submission" date="2020-03" db="EMBL/GenBank/DDBJ databases">
        <title>A high-quality chromosome-level genome assembly of a woody plant with both climbing and erect habits, Rhamnella rubrinervis.</title>
        <authorList>
            <person name="Lu Z."/>
            <person name="Yang Y."/>
            <person name="Zhu X."/>
            <person name="Sun Y."/>
        </authorList>
    </citation>
    <scope>NUCLEOTIDE SEQUENCE</scope>
    <source>
        <strain evidence="6">BYM</strain>
        <tissue evidence="6">Leaf</tissue>
    </source>
</reference>
<evidence type="ECO:0008006" key="8">
    <source>
        <dbReference type="Google" id="ProtNLM"/>
    </source>
</evidence>
<dbReference type="Pfam" id="PF00232">
    <property type="entry name" value="Glyco_hydro_1"/>
    <property type="match status" value="1"/>
</dbReference>
<dbReference type="InterPro" id="IPR033132">
    <property type="entry name" value="GH_1_N_CS"/>
</dbReference>
<dbReference type="SUPFAM" id="SSF51445">
    <property type="entry name" value="(Trans)glycosidases"/>
    <property type="match status" value="1"/>
</dbReference>
<dbReference type="Proteomes" id="UP000796880">
    <property type="component" value="Unassembled WGS sequence"/>
</dbReference>
<evidence type="ECO:0000256" key="2">
    <source>
        <dbReference type="ARBA" id="ARBA00022801"/>
    </source>
</evidence>
<evidence type="ECO:0000256" key="1">
    <source>
        <dbReference type="ARBA" id="ARBA00010838"/>
    </source>
</evidence>
<proteinExistence type="inferred from homology"/>
<comment type="caution">
    <text evidence="6">The sequence shown here is derived from an EMBL/GenBank/DDBJ whole genome shotgun (WGS) entry which is preliminary data.</text>
</comment>
<dbReference type="GO" id="GO:0008422">
    <property type="term" value="F:beta-glucosidase activity"/>
    <property type="evidence" value="ECO:0007669"/>
    <property type="project" value="TreeGrafter"/>
</dbReference>
<evidence type="ECO:0000313" key="7">
    <source>
        <dbReference type="Proteomes" id="UP000796880"/>
    </source>
</evidence>
<organism evidence="6 7">
    <name type="scientific">Rhamnella rubrinervis</name>
    <dbReference type="NCBI Taxonomy" id="2594499"/>
    <lineage>
        <taxon>Eukaryota</taxon>
        <taxon>Viridiplantae</taxon>
        <taxon>Streptophyta</taxon>
        <taxon>Embryophyta</taxon>
        <taxon>Tracheophyta</taxon>
        <taxon>Spermatophyta</taxon>
        <taxon>Magnoliopsida</taxon>
        <taxon>eudicotyledons</taxon>
        <taxon>Gunneridae</taxon>
        <taxon>Pentapetalae</taxon>
        <taxon>rosids</taxon>
        <taxon>fabids</taxon>
        <taxon>Rosales</taxon>
        <taxon>Rhamnaceae</taxon>
        <taxon>rhamnoid group</taxon>
        <taxon>Rhamneae</taxon>
        <taxon>Rhamnella</taxon>
    </lineage>
</organism>
<evidence type="ECO:0000256" key="5">
    <source>
        <dbReference type="SAM" id="SignalP"/>
    </source>
</evidence>
<keyword evidence="7" id="KW-1185">Reference proteome</keyword>
<dbReference type="PROSITE" id="PS00653">
    <property type="entry name" value="GLYCOSYL_HYDROL_F1_2"/>
    <property type="match status" value="1"/>
</dbReference>
<dbReference type="OrthoDB" id="65569at2759"/>
<sequence>MGVATLYKALFLLEILAVLPALSVCNHIITTKESSNPSDLFPSNFLFGTASSAYQYEGGYLADGKGLSNWDVFSHIPGNILDGSNGDIAEDQYNRYLEDIVLMESLAVNSYRFSISWARILPKGRFGGVNQAGINFYDSLIDALLFKGIQPFVTLHHYDIPQELEDKYGSWLSPKSQEDFVYFADICFKSFGDRVKYWVTFNAPNVEIPFSYRTGTFPPGRCSGQFGNCSDGDSEKEPFVAAHNMILSHAAAVDIYRTKYQKEQGGSIGIVLLRSWYEPISNSTADKLAAERAQAFNTNWFLDPIIYGKYPAEMENVLGSILPKFTSNEIEKLKRTRLDFIGINHYTGFYVQDCMYSPCTPGLGSSKTEGLYLTRFERNGVPIGEPTGSYWQSVYPQGMEKIVAYTQERYNNIPMFIAENGYTEFNNPNFTTEEFLNDVERVKYMSGYLDALLSSIRKGADVRGFFVWSLLDNFEWDRGYTTRFGLYHVDFATLKRSRKSSATWYKQFIAEHKVKALMSREHIQL</sequence>
<accession>A0A8K0MME8</accession>
<comment type="similarity">
    <text evidence="1 4">Belongs to the glycosyl hydrolase 1 family.</text>
</comment>
<feature type="chain" id="PRO_5035424922" description="Beta-glucosidase" evidence="5">
    <location>
        <begin position="26"/>
        <end position="525"/>
    </location>
</feature>